<proteinExistence type="predicted"/>
<protein>
    <submittedName>
        <fullName evidence="1">Uncharacterized protein</fullName>
    </submittedName>
</protein>
<sequence>MNIPTEIDPETLPDHDPDRFKNFYEIMLDGRPAFQLQDGSTFFLDSNNGWCDEKNCYYNSLGEALGWYKTFENRTFFYNFEGFFVPYSKDPSTLPKHNPKVNITELDADYNFLDQNGCYYDRFGEPLGWKLKCEDDQIYFFDLNGDYVDIIPGIQKNDLAEFDLGDLKQDFKQDFKQEIQLIKSTQKPYPKEEPKVIIKTQTQQQQQIQHPQQQKKSQITKKPVQLKKENLSIIYHYEFPDPTDETKKMCIALIKSKLQTKPEFTLNGQLLTVKCDQQIKELQQDLQLENGKCVKFKK</sequence>
<dbReference type="EMBL" id="CAJJDM010000101">
    <property type="protein sequence ID" value="CAD8095430.1"/>
    <property type="molecule type" value="Genomic_DNA"/>
</dbReference>
<organism evidence="1 2">
    <name type="scientific">Paramecium primaurelia</name>
    <dbReference type="NCBI Taxonomy" id="5886"/>
    <lineage>
        <taxon>Eukaryota</taxon>
        <taxon>Sar</taxon>
        <taxon>Alveolata</taxon>
        <taxon>Ciliophora</taxon>
        <taxon>Intramacronucleata</taxon>
        <taxon>Oligohymenophorea</taxon>
        <taxon>Peniculida</taxon>
        <taxon>Parameciidae</taxon>
        <taxon>Paramecium</taxon>
    </lineage>
</organism>
<evidence type="ECO:0000313" key="2">
    <source>
        <dbReference type="Proteomes" id="UP000688137"/>
    </source>
</evidence>
<evidence type="ECO:0000313" key="1">
    <source>
        <dbReference type="EMBL" id="CAD8095430.1"/>
    </source>
</evidence>
<dbReference type="OMA" id="AIYHYEL"/>
<gene>
    <name evidence="1" type="ORF">PPRIM_AZ9-3.1.T0980168</name>
</gene>
<name>A0A8S1NUR1_PARPR</name>
<keyword evidence="2" id="KW-1185">Reference proteome</keyword>
<dbReference type="AlphaFoldDB" id="A0A8S1NUR1"/>
<comment type="caution">
    <text evidence="1">The sequence shown here is derived from an EMBL/GenBank/DDBJ whole genome shotgun (WGS) entry which is preliminary data.</text>
</comment>
<reference evidence="1" key="1">
    <citation type="submission" date="2021-01" db="EMBL/GenBank/DDBJ databases">
        <authorList>
            <consortium name="Genoscope - CEA"/>
            <person name="William W."/>
        </authorList>
    </citation>
    <scope>NUCLEOTIDE SEQUENCE</scope>
</reference>
<accession>A0A8S1NUR1</accession>
<dbReference type="Proteomes" id="UP000688137">
    <property type="component" value="Unassembled WGS sequence"/>
</dbReference>